<dbReference type="PANTHER" id="PTHR10859:SF91">
    <property type="entry name" value="DOLICHYL-PHOSPHATE BETA-GLUCOSYLTRANSFERASE"/>
    <property type="match status" value="1"/>
</dbReference>
<dbReference type="RefSeq" id="WP_104422338.1">
    <property type="nucleotide sequence ID" value="NZ_PTIY01000002.1"/>
</dbReference>
<dbReference type="EMBL" id="PTIY01000002">
    <property type="protein sequence ID" value="PPK73063.1"/>
    <property type="molecule type" value="Genomic_DNA"/>
</dbReference>
<protein>
    <submittedName>
        <fullName evidence="2">Glycosyl transferase family 2</fullName>
    </submittedName>
</protein>
<dbReference type="PANTHER" id="PTHR10859">
    <property type="entry name" value="GLYCOSYL TRANSFERASE"/>
    <property type="match status" value="1"/>
</dbReference>
<dbReference type="GO" id="GO:0006487">
    <property type="term" value="P:protein N-linked glycosylation"/>
    <property type="evidence" value="ECO:0007669"/>
    <property type="project" value="TreeGrafter"/>
</dbReference>
<reference evidence="2 3" key="1">
    <citation type="submission" date="2018-02" db="EMBL/GenBank/DDBJ databases">
        <title>Subsurface microbial communities from deep shales in Ohio and West Virginia, USA.</title>
        <authorList>
            <person name="Wrighton K."/>
        </authorList>
    </citation>
    <scope>NUCLEOTIDE SEQUENCE [LARGE SCALE GENOMIC DNA]</scope>
    <source>
        <strain evidence="2 3">OWC-G53F</strain>
    </source>
</reference>
<gene>
    <name evidence="2" type="ORF">B0F88_10242</name>
</gene>
<keyword evidence="2" id="KW-0808">Transferase</keyword>
<feature type="domain" description="Glycosyltransferase 2-like" evidence="1">
    <location>
        <begin position="4"/>
        <end position="134"/>
    </location>
</feature>
<name>A0A2S6H6L4_9GAMM</name>
<keyword evidence="3" id="KW-1185">Reference proteome</keyword>
<organism evidence="2 3">
    <name type="scientific">Methylobacter tundripaludum</name>
    <dbReference type="NCBI Taxonomy" id="173365"/>
    <lineage>
        <taxon>Bacteria</taxon>
        <taxon>Pseudomonadati</taxon>
        <taxon>Pseudomonadota</taxon>
        <taxon>Gammaproteobacteria</taxon>
        <taxon>Methylococcales</taxon>
        <taxon>Methylococcaceae</taxon>
        <taxon>Methylobacter</taxon>
    </lineage>
</organism>
<accession>A0A2S6H6L4</accession>
<sequence length="244" mass="27302">MKPCIIIPVYNHEAAIPLVLAQLKSFGMPTLLVNDGSSASCSRILADCAEREPDWLTLINRPENGGKGAAVLDGFKAAQAMGFSHAIQIDADGQHDVNDIPAFVEAGKRHPDALILGRPVFDQTAPKSRVYGRTIANLWVWINTLSLAIEDSMCGFRVYPLAAVAELTRTTQIAERMDFDIDILVRLYWQGVDVINIPTRVQYPYDGVSHFKLWQDNLRISKTHAKLFFGMLPRIPQLLGRRYR</sequence>
<dbReference type="SUPFAM" id="SSF53448">
    <property type="entry name" value="Nucleotide-diphospho-sugar transferases"/>
    <property type="match status" value="1"/>
</dbReference>
<comment type="caution">
    <text evidence="2">The sequence shown here is derived from an EMBL/GenBank/DDBJ whole genome shotgun (WGS) entry which is preliminary data.</text>
</comment>
<evidence type="ECO:0000259" key="1">
    <source>
        <dbReference type="Pfam" id="PF00535"/>
    </source>
</evidence>
<dbReference type="InterPro" id="IPR001173">
    <property type="entry name" value="Glyco_trans_2-like"/>
</dbReference>
<dbReference type="CDD" id="cd04179">
    <property type="entry name" value="DPM_DPG-synthase_like"/>
    <property type="match status" value="1"/>
</dbReference>
<dbReference type="InterPro" id="IPR029044">
    <property type="entry name" value="Nucleotide-diphossugar_trans"/>
</dbReference>
<evidence type="ECO:0000313" key="3">
    <source>
        <dbReference type="Proteomes" id="UP000238071"/>
    </source>
</evidence>
<proteinExistence type="predicted"/>
<dbReference type="Pfam" id="PF00535">
    <property type="entry name" value="Glycos_transf_2"/>
    <property type="match status" value="1"/>
</dbReference>
<dbReference type="AlphaFoldDB" id="A0A2S6H6L4"/>
<dbReference type="OrthoDB" id="9804335at2"/>
<dbReference type="Proteomes" id="UP000238071">
    <property type="component" value="Unassembled WGS sequence"/>
</dbReference>
<dbReference type="GO" id="GO:0016740">
    <property type="term" value="F:transferase activity"/>
    <property type="evidence" value="ECO:0007669"/>
    <property type="project" value="UniProtKB-KW"/>
</dbReference>
<dbReference type="Gene3D" id="3.90.550.10">
    <property type="entry name" value="Spore Coat Polysaccharide Biosynthesis Protein SpsA, Chain A"/>
    <property type="match status" value="1"/>
</dbReference>
<evidence type="ECO:0000313" key="2">
    <source>
        <dbReference type="EMBL" id="PPK73063.1"/>
    </source>
</evidence>